<evidence type="ECO:0000259" key="1">
    <source>
        <dbReference type="Pfam" id="PF01593"/>
    </source>
</evidence>
<proteinExistence type="predicted"/>
<feature type="domain" description="Amine oxidase" evidence="1">
    <location>
        <begin position="9"/>
        <end position="374"/>
    </location>
</feature>
<dbReference type="OrthoDB" id="9769600at2"/>
<dbReference type="SUPFAM" id="SSF51971">
    <property type="entry name" value="Nucleotide-binding domain"/>
    <property type="match status" value="1"/>
</dbReference>
<dbReference type="AlphaFoldDB" id="A0A6I4IB88"/>
<dbReference type="RefSeq" id="WP_157541309.1">
    <property type="nucleotide sequence ID" value="NZ_WQLA01000003.1"/>
</dbReference>
<evidence type="ECO:0000313" key="2">
    <source>
        <dbReference type="EMBL" id="MVN91198.1"/>
    </source>
</evidence>
<dbReference type="Proteomes" id="UP000434850">
    <property type="component" value="Unassembled WGS sequence"/>
</dbReference>
<evidence type="ECO:0000313" key="3">
    <source>
        <dbReference type="Proteomes" id="UP000434850"/>
    </source>
</evidence>
<dbReference type="GO" id="GO:0050660">
    <property type="term" value="F:flavin adenine dinucleotide binding"/>
    <property type="evidence" value="ECO:0007669"/>
    <property type="project" value="TreeGrafter"/>
</dbReference>
<comment type="caution">
    <text evidence="2">The sequence shown here is derived from an EMBL/GenBank/DDBJ whole genome shotgun (WGS) entry which is preliminary data.</text>
</comment>
<reference evidence="2 3" key="1">
    <citation type="submission" date="2019-12" db="EMBL/GenBank/DDBJ databases">
        <title>Mucilaginibacter sp. HME9299 genome sequencing and assembly.</title>
        <authorList>
            <person name="Kang H."/>
            <person name="Kim H."/>
            <person name="Joh K."/>
        </authorList>
    </citation>
    <scope>NUCLEOTIDE SEQUENCE [LARGE SCALE GENOMIC DNA]</scope>
    <source>
        <strain evidence="2 3">HME9299</strain>
    </source>
</reference>
<organism evidence="2 3">
    <name type="scientific">Mucilaginibacter aquatilis</name>
    <dbReference type="NCBI Taxonomy" id="1517760"/>
    <lineage>
        <taxon>Bacteria</taxon>
        <taxon>Pseudomonadati</taxon>
        <taxon>Bacteroidota</taxon>
        <taxon>Sphingobacteriia</taxon>
        <taxon>Sphingobacteriales</taxon>
        <taxon>Sphingobacteriaceae</taxon>
        <taxon>Mucilaginibacter</taxon>
    </lineage>
</organism>
<dbReference type="InterPro" id="IPR002937">
    <property type="entry name" value="Amino_oxidase"/>
</dbReference>
<dbReference type="GO" id="GO:0016491">
    <property type="term" value="F:oxidoreductase activity"/>
    <property type="evidence" value="ECO:0007669"/>
    <property type="project" value="InterPro"/>
</dbReference>
<dbReference type="PANTHER" id="PTHR21197">
    <property type="entry name" value="UDP-GALACTOPYRANOSE MUTASE"/>
    <property type="match status" value="1"/>
</dbReference>
<dbReference type="EMBL" id="WQLA01000003">
    <property type="protein sequence ID" value="MVN91198.1"/>
    <property type="molecule type" value="Genomic_DNA"/>
</dbReference>
<keyword evidence="3" id="KW-1185">Reference proteome</keyword>
<protein>
    <submittedName>
        <fullName evidence="2">NAD(P)-binding protein</fullName>
    </submittedName>
</protein>
<name>A0A6I4IB88_9SPHI</name>
<accession>A0A6I4IB88</accession>
<dbReference type="InterPro" id="IPR036188">
    <property type="entry name" value="FAD/NAD-bd_sf"/>
</dbReference>
<dbReference type="GO" id="GO:0005829">
    <property type="term" value="C:cytosol"/>
    <property type="evidence" value="ECO:0007669"/>
    <property type="project" value="TreeGrafter"/>
</dbReference>
<dbReference type="Gene3D" id="3.50.50.60">
    <property type="entry name" value="FAD/NAD(P)-binding domain"/>
    <property type="match status" value="1"/>
</dbReference>
<sequence length="450" mass="51716">MVVILGAGLSGLSTADHLRKKNIEFEIFEGKSHGGGHIHSENVGGFIWDEGPHVSFTKYEYVKEYFEANCDGKFLEYATAPTNYFEGNWIPHPAQSNMYAIPEPLRSQCIDDVQKVRANKSDINAQNYQEWIDYAFGETFAKVFPKSYTKKYWTTDPLNLTTDWIGKRIYFPEISDMVGSALAPISKHTHYITKVRYPQNGGFYSFIKKVEEGVKIEYNKKVQYISFADKRIDFADGEHKEFDTLVSTLPLPEMILNSDAPEDIKLSASILKCSQVLIVNVIVNHEPPVDNHWIYVYDEAMYSTRINFTDLLAPNNGLPGKTGIQVEVYFSDYNKNTESIKVIEDAVLDELLTMKLIKSRDAIDSYHSKWINWANVIFDNKREAAQQEVLNWLSSVGLVREEDDLYPMTDWDLKQPQKLGSIILAGRFAQWKYYWTDDCVLRGQYISECI</sequence>
<dbReference type="GO" id="GO:0008767">
    <property type="term" value="F:UDP-galactopyranose mutase activity"/>
    <property type="evidence" value="ECO:0007669"/>
    <property type="project" value="TreeGrafter"/>
</dbReference>
<gene>
    <name evidence="2" type="ORF">GO816_08695</name>
</gene>
<dbReference type="Pfam" id="PF01593">
    <property type="entry name" value="Amino_oxidase"/>
    <property type="match status" value="1"/>
</dbReference>
<dbReference type="PANTHER" id="PTHR21197:SF0">
    <property type="entry name" value="UDP-GALACTOPYRANOSE MUTASE"/>
    <property type="match status" value="1"/>
</dbReference>